<evidence type="ECO:0000313" key="2">
    <source>
        <dbReference type="EMBL" id="KAF2070818.1"/>
    </source>
</evidence>
<protein>
    <submittedName>
        <fullName evidence="2">Uncharacterized protein</fullName>
    </submittedName>
</protein>
<dbReference type="Proteomes" id="UP000695562">
    <property type="component" value="Unassembled WGS sequence"/>
</dbReference>
<keyword evidence="3" id="KW-1185">Reference proteome</keyword>
<organism evidence="2 3">
    <name type="scientific">Polysphondylium violaceum</name>
    <dbReference type="NCBI Taxonomy" id="133409"/>
    <lineage>
        <taxon>Eukaryota</taxon>
        <taxon>Amoebozoa</taxon>
        <taxon>Evosea</taxon>
        <taxon>Eumycetozoa</taxon>
        <taxon>Dictyostelia</taxon>
        <taxon>Dictyosteliales</taxon>
        <taxon>Dictyosteliaceae</taxon>
        <taxon>Polysphondylium</taxon>
    </lineage>
</organism>
<accession>A0A8J4PNR2</accession>
<feature type="compositionally biased region" description="Basic and acidic residues" evidence="1">
    <location>
        <begin position="54"/>
        <end position="63"/>
    </location>
</feature>
<sequence length="102" mass="11650">MSMIRNVVTRTSLFSTRSLMVLRSRDSIKDREDALETDFVKQKEKEDLRKLREAQAEKAKKEAAANAKAQNQAQASDKQTKIKSIEEQIAKLSKELDALKKN</sequence>
<gene>
    <name evidence="2" type="ORF">CYY_007865</name>
</gene>
<dbReference type="AlphaFoldDB" id="A0A8J4PNR2"/>
<feature type="compositionally biased region" description="Low complexity" evidence="1">
    <location>
        <begin position="64"/>
        <end position="75"/>
    </location>
</feature>
<feature type="region of interest" description="Disordered" evidence="1">
    <location>
        <begin position="54"/>
        <end position="81"/>
    </location>
</feature>
<evidence type="ECO:0000313" key="3">
    <source>
        <dbReference type="Proteomes" id="UP000695562"/>
    </source>
</evidence>
<evidence type="ECO:0000256" key="1">
    <source>
        <dbReference type="SAM" id="MobiDB-lite"/>
    </source>
</evidence>
<dbReference type="OrthoDB" id="10564945at2759"/>
<reference evidence="2" key="1">
    <citation type="submission" date="2020-01" db="EMBL/GenBank/DDBJ databases">
        <title>Development of genomics and gene disruption for Polysphondylium violaceum indicates a role for the polyketide synthase stlB in stalk morphogenesis.</title>
        <authorList>
            <person name="Narita B."/>
            <person name="Kawabe Y."/>
            <person name="Kin K."/>
            <person name="Saito T."/>
            <person name="Gibbs R."/>
            <person name="Kuspa A."/>
            <person name="Muzny D."/>
            <person name="Queller D."/>
            <person name="Richards S."/>
            <person name="Strassman J."/>
            <person name="Sucgang R."/>
            <person name="Worley K."/>
            <person name="Schaap P."/>
        </authorList>
    </citation>
    <scope>NUCLEOTIDE SEQUENCE</scope>
    <source>
        <strain evidence="2">QSvi11</strain>
    </source>
</reference>
<comment type="caution">
    <text evidence="2">The sequence shown here is derived from an EMBL/GenBank/DDBJ whole genome shotgun (WGS) entry which is preliminary data.</text>
</comment>
<proteinExistence type="predicted"/>
<dbReference type="EMBL" id="AJWJ01000443">
    <property type="protein sequence ID" value="KAF2070818.1"/>
    <property type="molecule type" value="Genomic_DNA"/>
</dbReference>
<name>A0A8J4PNR2_9MYCE</name>